<dbReference type="GO" id="GO:0005739">
    <property type="term" value="C:mitochondrion"/>
    <property type="evidence" value="ECO:0007669"/>
    <property type="project" value="TreeGrafter"/>
</dbReference>
<dbReference type="InterPro" id="IPR014729">
    <property type="entry name" value="Rossmann-like_a/b/a_fold"/>
</dbReference>
<keyword evidence="5 7" id="KW-0030">Aminoacyl-tRNA synthetase</keyword>
<dbReference type="InterPro" id="IPR023457">
    <property type="entry name" value="Met-tRNA_synth_2"/>
</dbReference>
<name>A0A0D2LBU7_9CHLO</name>
<dbReference type="STRING" id="145388.A0A0D2LBU7"/>
<dbReference type="EMBL" id="KK100707">
    <property type="protein sequence ID" value="KIZ04199.1"/>
    <property type="molecule type" value="Genomic_DNA"/>
</dbReference>
<dbReference type="SUPFAM" id="SSF52374">
    <property type="entry name" value="Nucleotidylyl transferase"/>
    <property type="match status" value="1"/>
</dbReference>
<evidence type="ECO:0000313" key="8">
    <source>
        <dbReference type="Proteomes" id="UP000054498"/>
    </source>
</evidence>
<evidence type="ECO:0000256" key="3">
    <source>
        <dbReference type="ARBA" id="ARBA00022840"/>
    </source>
</evidence>
<dbReference type="PRINTS" id="PR01041">
    <property type="entry name" value="TRNASYNTHMET"/>
</dbReference>
<dbReference type="KEGG" id="mng:MNEG_3754"/>
<evidence type="ECO:0000259" key="6">
    <source>
        <dbReference type="Pfam" id="PF09334"/>
    </source>
</evidence>
<dbReference type="Pfam" id="PF09334">
    <property type="entry name" value="tRNA-synt_1g"/>
    <property type="match status" value="1"/>
</dbReference>
<gene>
    <name evidence="7" type="ORF">MNEG_3754</name>
</gene>
<dbReference type="Proteomes" id="UP000054498">
    <property type="component" value="Unassembled WGS sequence"/>
</dbReference>
<dbReference type="GeneID" id="25736632"/>
<dbReference type="GO" id="GO:0006431">
    <property type="term" value="P:methionyl-tRNA aminoacylation"/>
    <property type="evidence" value="ECO:0007669"/>
    <property type="project" value="InterPro"/>
</dbReference>
<proteinExistence type="predicted"/>
<dbReference type="OrthoDB" id="24670at2759"/>
<protein>
    <submittedName>
        <fullName evidence="7">Methionyl-tRNA synthetase</fullName>
        <ecNumber evidence="7">6.1.1.10</ecNumber>
    </submittedName>
</protein>
<evidence type="ECO:0000256" key="2">
    <source>
        <dbReference type="ARBA" id="ARBA00022741"/>
    </source>
</evidence>
<dbReference type="GO" id="GO:0005524">
    <property type="term" value="F:ATP binding"/>
    <property type="evidence" value="ECO:0007669"/>
    <property type="project" value="UniProtKB-KW"/>
</dbReference>
<dbReference type="PANTHER" id="PTHR43326">
    <property type="entry name" value="METHIONYL-TRNA SYNTHETASE"/>
    <property type="match status" value="1"/>
</dbReference>
<organism evidence="7 8">
    <name type="scientific">Monoraphidium neglectum</name>
    <dbReference type="NCBI Taxonomy" id="145388"/>
    <lineage>
        <taxon>Eukaryota</taxon>
        <taxon>Viridiplantae</taxon>
        <taxon>Chlorophyta</taxon>
        <taxon>core chlorophytes</taxon>
        <taxon>Chlorophyceae</taxon>
        <taxon>CS clade</taxon>
        <taxon>Sphaeropleales</taxon>
        <taxon>Selenastraceae</taxon>
        <taxon>Monoraphidium</taxon>
    </lineage>
</organism>
<accession>A0A0D2LBU7</accession>
<feature type="domain" description="Methionyl/Leucyl tRNA synthetase" evidence="6">
    <location>
        <begin position="56"/>
        <end position="163"/>
    </location>
</feature>
<dbReference type="GO" id="GO:0009570">
    <property type="term" value="C:chloroplast stroma"/>
    <property type="evidence" value="ECO:0007669"/>
    <property type="project" value="TreeGrafter"/>
</dbReference>
<dbReference type="AlphaFoldDB" id="A0A0D2LBU7"/>
<dbReference type="InterPro" id="IPR033911">
    <property type="entry name" value="MetRS_core"/>
</dbReference>
<keyword evidence="2" id="KW-0547">Nucleotide-binding</keyword>
<keyword evidence="1 7" id="KW-0436">Ligase</keyword>
<evidence type="ECO:0000256" key="4">
    <source>
        <dbReference type="ARBA" id="ARBA00022917"/>
    </source>
</evidence>
<evidence type="ECO:0000256" key="1">
    <source>
        <dbReference type="ARBA" id="ARBA00022598"/>
    </source>
</evidence>
<keyword evidence="4" id="KW-0648">Protein biosynthesis</keyword>
<dbReference type="PANTHER" id="PTHR43326:SF1">
    <property type="entry name" value="METHIONINE--TRNA LIGASE, MITOCHONDRIAL"/>
    <property type="match status" value="1"/>
</dbReference>
<evidence type="ECO:0000256" key="5">
    <source>
        <dbReference type="ARBA" id="ARBA00023146"/>
    </source>
</evidence>
<keyword evidence="8" id="KW-1185">Reference proteome</keyword>
<keyword evidence="3" id="KW-0067">ATP-binding</keyword>
<sequence>MALGRAACLRALRFKRVAAARRNAAWAASAARSRRGPAPAACLHHAASDAPGSPYTITTPLYYVNAVPHMGSAYPTIAADVLARFHRMRGREVRFLTGTDEHGEKIALAAAARGLSPQEHCDSIAREYEALWAKLDISYDSFVRTTAPHHEALVGEVLQRVWDKTWLLCRCL</sequence>
<reference evidence="7 8" key="1">
    <citation type="journal article" date="2013" name="BMC Genomics">
        <title>Reconstruction of the lipid metabolism for the microalga Monoraphidium neglectum from its genome sequence reveals characteristics suitable for biofuel production.</title>
        <authorList>
            <person name="Bogen C."/>
            <person name="Al-Dilaimi A."/>
            <person name="Albersmeier A."/>
            <person name="Wichmann J."/>
            <person name="Grundmann M."/>
            <person name="Rupp O."/>
            <person name="Lauersen K.J."/>
            <person name="Blifernez-Klassen O."/>
            <person name="Kalinowski J."/>
            <person name="Goesmann A."/>
            <person name="Mussgnug J.H."/>
            <person name="Kruse O."/>
        </authorList>
    </citation>
    <scope>NUCLEOTIDE SEQUENCE [LARGE SCALE GENOMIC DNA]</scope>
    <source>
        <strain evidence="7 8">SAG 48.87</strain>
    </source>
</reference>
<evidence type="ECO:0000313" key="7">
    <source>
        <dbReference type="EMBL" id="KIZ04199.1"/>
    </source>
</evidence>
<dbReference type="Gene3D" id="3.40.50.620">
    <property type="entry name" value="HUPs"/>
    <property type="match status" value="1"/>
</dbReference>
<dbReference type="GO" id="GO:0004825">
    <property type="term" value="F:methionine-tRNA ligase activity"/>
    <property type="evidence" value="ECO:0007669"/>
    <property type="project" value="UniProtKB-EC"/>
</dbReference>
<dbReference type="InterPro" id="IPR015413">
    <property type="entry name" value="Methionyl/Leucyl_tRNA_Synth"/>
</dbReference>
<dbReference type="RefSeq" id="XP_013903218.1">
    <property type="nucleotide sequence ID" value="XM_014047764.1"/>
</dbReference>
<dbReference type="EC" id="6.1.1.10" evidence="7"/>